<dbReference type="Pfam" id="PF13673">
    <property type="entry name" value="Acetyltransf_10"/>
    <property type="match status" value="1"/>
</dbReference>
<proteinExistence type="predicted"/>
<dbReference type="EMBL" id="SEOQ01000357">
    <property type="protein sequence ID" value="TFY64889.1"/>
    <property type="molecule type" value="Genomic_DNA"/>
</dbReference>
<dbReference type="AlphaFoldDB" id="A0A4Y9YUU6"/>
<dbReference type="OrthoDB" id="410198at2759"/>
<gene>
    <name evidence="2" type="ORF">EVG20_g5794</name>
</gene>
<comment type="caution">
    <text evidence="2">The sequence shown here is derived from an EMBL/GenBank/DDBJ whole genome shotgun (WGS) entry which is preliminary data.</text>
</comment>
<name>A0A4Y9YUU6_9AGAM</name>
<sequence>MIDVIAPIEFGSQLHVYSASRSYQSISSATLHFHSTRHLSIRTSVRVIAISAPEPETRLRIAACRNLPRLSTANAPQSADCCSALCGNMDASNVLDIRPITAADTIPVRHAVLWPNSPRDHVCLPEDDAGLHFGAFVAGQPEPIAVISLFSETIPAVDSTTSTDHTDMVLQNAPETIFRFRKFACDQRYQGRGIGSALLQHVLTHARAELGAHTVWCDARLSTAEWYQRRGLVPFGEPFYKSSVDYVRMKIEYN</sequence>
<evidence type="ECO:0000313" key="2">
    <source>
        <dbReference type="EMBL" id="TFY64889.1"/>
    </source>
</evidence>
<dbReference type="SUPFAM" id="SSF55729">
    <property type="entry name" value="Acyl-CoA N-acyltransferases (Nat)"/>
    <property type="match status" value="1"/>
</dbReference>
<dbReference type="Proteomes" id="UP000298327">
    <property type="component" value="Unassembled WGS sequence"/>
</dbReference>
<dbReference type="Gene3D" id="3.40.630.30">
    <property type="match status" value="1"/>
</dbReference>
<dbReference type="InterPro" id="IPR000182">
    <property type="entry name" value="GNAT_dom"/>
</dbReference>
<organism evidence="2 3">
    <name type="scientific">Dentipellis fragilis</name>
    <dbReference type="NCBI Taxonomy" id="205917"/>
    <lineage>
        <taxon>Eukaryota</taxon>
        <taxon>Fungi</taxon>
        <taxon>Dikarya</taxon>
        <taxon>Basidiomycota</taxon>
        <taxon>Agaricomycotina</taxon>
        <taxon>Agaricomycetes</taxon>
        <taxon>Russulales</taxon>
        <taxon>Hericiaceae</taxon>
        <taxon>Dentipellis</taxon>
    </lineage>
</organism>
<dbReference type="GO" id="GO:0016747">
    <property type="term" value="F:acyltransferase activity, transferring groups other than amino-acyl groups"/>
    <property type="evidence" value="ECO:0007669"/>
    <property type="project" value="InterPro"/>
</dbReference>
<dbReference type="PROSITE" id="PS51186">
    <property type="entry name" value="GNAT"/>
    <property type="match status" value="1"/>
</dbReference>
<accession>A0A4Y9YUU6</accession>
<dbReference type="InterPro" id="IPR016181">
    <property type="entry name" value="Acyl_CoA_acyltransferase"/>
</dbReference>
<reference evidence="2 3" key="1">
    <citation type="submission" date="2019-02" db="EMBL/GenBank/DDBJ databases">
        <title>Genome sequencing of the rare red list fungi Dentipellis fragilis.</title>
        <authorList>
            <person name="Buettner E."/>
            <person name="Kellner H."/>
        </authorList>
    </citation>
    <scope>NUCLEOTIDE SEQUENCE [LARGE SCALE GENOMIC DNA]</scope>
    <source>
        <strain evidence="2 3">DSM 105465</strain>
    </source>
</reference>
<protein>
    <recommendedName>
        <fullName evidence="1">N-acetyltransferase domain-containing protein</fullName>
    </recommendedName>
</protein>
<feature type="domain" description="N-acetyltransferase" evidence="1">
    <location>
        <begin position="92"/>
        <end position="254"/>
    </location>
</feature>
<evidence type="ECO:0000259" key="1">
    <source>
        <dbReference type="PROSITE" id="PS51186"/>
    </source>
</evidence>
<evidence type="ECO:0000313" key="3">
    <source>
        <dbReference type="Proteomes" id="UP000298327"/>
    </source>
</evidence>
<keyword evidence="3" id="KW-1185">Reference proteome</keyword>
<dbReference type="CDD" id="cd04301">
    <property type="entry name" value="NAT_SF"/>
    <property type="match status" value="1"/>
</dbReference>